<protein>
    <submittedName>
        <fullName evidence="1">Uncharacterized protein</fullName>
    </submittedName>
</protein>
<gene>
    <name evidence="1" type="ORF">BDY19DRAFT_1059778</name>
</gene>
<comment type="caution">
    <text evidence="1">The sequence shown here is derived from an EMBL/GenBank/DDBJ whole genome shotgun (WGS) entry which is preliminary data.</text>
</comment>
<name>A0ACB8TTJ9_9APHY</name>
<dbReference type="EMBL" id="MU274934">
    <property type="protein sequence ID" value="KAI0085164.1"/>
    <property type="molecule type" value="Genomic_DNA"/>
</dbReference>
<reference evidence="1" key="1">
    <citation type="journal article" date="2021" name="Environ. Microbiol.">
        <title>Gene family expansions and transcriptome signatures uncover fungal adaptations to wood decay.</title>
        <authorList>
            <person name="Hage H."/>
            <person name="Miyauchi S."/>
            <person name="Viragh M."/>
            <person name="Drula E."/>
            <person name="Min B."/>
            <person name="Chaduli D."/>
            <person name="Navarro D."/>
            <person name="Favel A."/>
            <person name="Norest M."/>
            <person name="Lesage-Meessen L."/>
            <person name="Balint B."/>
            <person name="Merenyi Z."/>
            <person name="de Eugenio L."/>
            <person name="Morin E."/>
            <person name="Martinez A.T."/>
            <person name="Baldrian P."/>
            <person name="Stursova M."/>
            <person name="Martinez M.J."/>
            <person name="Novotny C."/>
            <person name="Magnuson J.K."/>
            <person name="Spatafora J.W."/>
            <person name="Maurice S."/>
            <person name="Pangilinan J."/>
            <person name="Andreopoulos W."/>
            <person name="LaButti K."/>
            <person name="Hundley H."/>
            <person name="Na H."/>
            <person name="Kuo A."/>
            <person name="Barry K."/>
            <person name="Lipzen A."/>
            <person name="Henrissat B."/>
            <person name="Riley R."/>
            <person name="Ahrendt S."/>
            <person name="Nagy L.G."/>
            <person name="Grigoriev I.V."/>
            <person name="Martin F."/>
            <person name="Rosso M.N."/>
        </authorList>
    </citation>
    <scope>NUCLEOTIDE SEQUENCE</scope>
    <source>
        <strain evidence="1">CBS 384.51</strain>
    </source>
</reference>
<keyword evidence="2" id="KW-1185">Reference proteome</keyword>
<proteinExistence type="predicted"/>
<sequence length="815" mass="93003">MCADMDADVSIPPSCLSKNAVSAPVICSKNVAEGREAVVPDVGSAVPQVPIQWFKDYLLPPLPPNLDLHAVVKHFKNSQHITTSGTWKYLITAPFESVKVEDVVFAPLETIAGEIGKAAKAVLSTLPEPTIEFQCRPASTPKSLRRNNASRPDGYDIYVRHPSYQKYTSHVFWENIVAPWEVKKKNRVEDINDNIAKILWSFHHIMREDDSRRFVIGYTIENTNMRLWFGSRTDALVSDPFDFTHDHETLAHFFLTLMFAKAHELGYDPTMQPARDRKRWLNQWDITVHYSPEGNDGNLSGPIDESKLQTVVLRTQKLESNIGAEAMRSRGTRVWQARILGPNGQLGDRIVVLKDYWVDHDRLREATICQRILNDAKTKEQKDILKRHLLTPLYSGDVVIAGQRDNTHSLIRRGSDVPQDKLYPTVHEDVSLTATTIPEDESLAPQGTGTIAARTERLLELVMLHDKSHHRIVFAEVGVTIEDIQSVKMVFDIAEQVTTALKTIHECGWVHRDVSSGNILIVGSTAKISDLEYAKKMSDETSHSERSGTPFFMSIEARMHRYLFRPFLDAPAVKQDRKRPATKTGNTHSIDPQKLIPFRYNPLHDLESLWWVLVYLLLRRPAEIKDMAERRKGQVEFYDQLFTGNIIDRQQGFQLARVFYQGQMKLHPRLAPIADSLEWARNLFVTQYMEVEARDEDLLRISHTVGDEIASLLLKEFKTMADEFTDDNPDIKLSRLRPVRSKKISPEQPGAAVVIGTSLDSREQGSSKKRRYADVAESTMADYQGLREDVKRAKLAEKQRMEKEEQRRSNRESRS</sequence>
<organism evidence="1 2">
    <name type="scientific">Irpex rosettiformis</name>
    <dbReference type="NCBI Taxonomy" id="378272"/>
    <lineage>
        <taxon>Eukaryota</taxon>
        <taxon>Fungi</taxon>
        <taxon>Dikarya</taxon>
        <taxon>Basidiomycota</taxon>
        <taxon>Agaricomycotina</taxon>
        <taxon>Agaricomycetes</taxon>
        <taxon>Polyporales</taxon>
        <taxon>Irpicaceae</taxon>
        <taxon>Irpex</taxon>
    </lineage>
</organism>
<accession>A0ACB8TTJ9</accession>
<evidence type="ECO:0000313" key="1">
    <source>
        <dbReference type="EMBL" id="KAI0085164.1"/>
    </source>
</evidence>
<evidence type="ECO:0000313" key="2">
    <source>
        <dbReference type="Proteomes" id="UP001055072"/>
    </source>
</evidence>
<dbReference type="Proteomes" id="UP001055072">
    <property type="component" value="Unassembled WGS sequence"/>
</dbReference>